<keyword evidence="3" id="KW-1185">Reference proteome</keyword>
<dbReference type="Proteomes" id="UP001595457">
    <property type="component" value="Unassembled WGS sequence"/>
</dbReference>
<evidence type="ECO:0000313" key="3">
    <source>
        <dbReference type="Proteomes" id="UP001595457"/>
    </source>
</evidence>
<organism evidence="2 3">
    <name type="scientific">Azotobacter bryophylli</name>
    <dbReference type="NCBI Taxonomy" id="1986537"/>
    <lineage>
        <taxon>Bacteria</taxon>
        <taxon>Pseudomonadati</taxon>
        <taxon>Pseudomonadota</taxon>
        <taxon>Gammaproteobacteria</taxon>
        <taxon>Pseudomonadales</taxon>
        <taxon>Pseudomonadaceae</taxon>
        <taxon>Azotobacter</taxon>
    </lineage>
</organism>
<dbReference type="EMBL" id="JBHRSJ010000029">
    <property type="protein sequence ID" value="MFC2973142.1"/>
    <property type="molecule type" value="Genomic_DNA"/>
</dbReference>
<gene>
    <name evidence="2" type="ORF">ACFOJE_13075</name>
</gene>
<evidence type="ECO:0000313" key="2">
    <source>
        <dbReference type="EMBL" id="MFC2973142.1"/>
    </source>
</evidence>
<proteinExistence type="predicted"/>
<name>A0ABV7AUS3_9GAMM</name>
<feature type="transmembrane region" description="Helical" evidence="1">
    <location>
        <begin position="55"/>
        <end position="71"/>
    </location>
</feature>
<accession>A0ABV7AUS3</accession>
<protein>
    <submittedName>
        <fullName evidence="2">NfeD family protein</fullName>
    </submittedName>
</protein>
<keyword evidence="1" id="KW-0812">Transmembrane</keyword>
<keyword evidence="1" id="KW-1133">Transmembrane helix</keyword>
<comment type="caution">
    <text evidence="2">The sequence shown here is derived from an EMBL/GenBank/DDBJ whole genome shotgun (WGS) entry which is preliminary data.</text>
</comment>
<evidence type="ECO:0000256" key="1">
    <source>
        <dbReference type="SAM" id="Phobius"/>
    </source>
</evidence>
<reference evidence="3" key="1">
    <citation type="journal article" date="2019" name="Int. J. Syst. Evol. Microbiol.">
        <title>The Global Catalogue of Microorganisms (GCM) 10K type strain sequencing project: providing services to taxonomists for standard genome sequencing and annotation.</title>
        <authorList>
            <consortium name="The Broad Institute Genomics Platform"/>
            <consortium name="The Broad Institute Genome Sequencing Center for Infectious Disease"/>
            <person name="Wu L."/>
            <person name="Ma J."/>
        </authorList>
    </citation>
    <scope>NUCLEOTIDE SEQUENCE [LARGE SCALE GENOMIC DNA]</scope>
    <source>
        <strain evidence="3">KCTC 62195</strain>
    </source>
</reference>
<sequence length="82" mass="9217">MLTYLHMLSGWDWLSLGIVLLILEVFDAGGYLLWIASIAASLGLLLLFFPLPWELQLLLFAGLSALAAGVWQRCRRRLPQGF</sequence>
<dbReference type="RefSeq" id="WP_377814809.1">
    <property type="nucleotide sequence ID" value="NZ_JBHRSJ010000029.1"/>
</dbReference>
<keyword evidence="1" id="KW-0472">Membrane</keyword>